<comment type="caution">
    <text evidence="2">The sequence shown here is derived from an EMBL/GenBank/DDBJ whole genome shotgun (WGS) entry which is preliminary data.</text>
</comment>
<dbReference type="Proteomes" id="UP001065549">
    <property type="component" value="Unassembled WGS sequence"/>
</dbReference>
<accession>A0A9J6QZ50</accession>
<evidence type="ECO:0000256" key="1">
    <source>
        <dbReference type="SAM" id="Phobius"/>
    </source>
</evidence>
<evidence type="ECO:0000313" key="2">
    <source>
        <dbReference type="EMBL" id="MCU7380722.1"/>
    </source>
</evidence>
<name>A0A9J6QZ50_9FIRM</name>
<dbReference type="Pfam" id="PF06923">
    <property type="entry name" value="GutM"/>
    <property type="match status" value="1"/>
</dbReference>
<dbReference type="RefSeq" id="WP_253019386.1">
    <property type="nucleotide sequence ID" value="NZ_JAOSHN010000013.1"/>
</dbReference>
<keyword evidence="1" id="KW-0812">Transmembrane</keyword>
<evidence type="ECO:0000313" key="3">
    <source>
        <dbReference type="Proteomes" id="UP001065549"/>
    </source>
</evidence>
<protein>
    <submittedName>
        <fullName evidence="2">Uncharacterized protein</fullName>
    </submittedName>
</protein>
<keyword evidence="1" id="KW-0472">Membrane</keyword>
<gene>
    <name evidence="2" type="ORF">OBO34_20625</name>
</gene>
<sequence length="131" mass="14654">MTTTLLSNILIIIGVIWIIAGYFTYMQTIKLNKVVHELGEKADRLYSGKNAGFPRTRRIAFAAATNSGTIVDARILKAAFIFKPAKVVPFPELIGKNLNKLDPSAMGLDPLMEKTMYNVLKDFHARNSKKR</sequence>
<keyword evidence="3" id="KW-1185">Reference proteome</keyword>
<reference evidence="2" key="1">
    <citation type="submission" date="2022-09" db="EMBL/GenBank/DDBJ databases">
        <title>Culturomic study of gut microbiota in children with autism spectrum disorder.</title>
        <authorList>
            <person name="Efimov B.A."/>
            <person name="Chaplin A.V."/>
            <person name="Sokolova S.R."/>
            <person name="Pikina A.P."/>
            <person name="Korzhanova M."/>
            <person name="Belova V."/>
            <person name="Korostin D."/>
        </authorList>
    </citation>
    <scope>NUCLEOTIDE SEQUENCE</scope>
    <source>
        <strain evidence="2">ASD5510</strain>
    </source>
</reference>
<feature type="transmembrane region" description="Helical" evidence="1">
    <location>
        <begin position="6"/>
        <end position="25"/>
    </location>
</feature>
<dbReference type="InterPro" id="IPR009693">
    <property type="entry name" value="Glucitol_operon_activator"/>
</dbReference>
<keyword evidence="1" id="KW-1133">Transmembrane helix</keyword>
<dbReference type="EMBL" id="JAOSHN010000013">
    <property type="protein sequence ID" value="MCU7380722.1"/>
    <property type="molecule type" value="Genomic_DNA"/>
</dbReference>
<dbReference type="AlphaFoldDB" id="A0A9J6QZ50"/>
<organism evidence="2 3">
    <name type="scientific">Hominibacterium faecale</name>
    <dbReference type="NCBI Taxonomy" id="2839743"/>
    <lineage>
        <taxon>Bacteria</taxon>
        <taxon>Bacillati</taxon>
        <taxon>Bacillota</taxon>
        <taxon>Clostridia</taxon>
        <taxon>Peptostreptococcales</taxon>
        <taxon>Anaerovoracaceae</taxon>
        <taxon>Hominibacterium</taxon>
    </lineage>
</organism>
<proteinExistence type="predicted"/>